<protein>
    <submittedName>
        <fullName evidence="5">Unannotated protein</fullName>
    </submittedName>
</protein>
<dbReference type="PANTHER" id="PTHR19372:SF7">
    <property type="entry name" value="SULFITE OXIDASE, MITOCHONDRIAL"/>
    <property type="match status" value="1"/>
</dbReference>
<evidence type="ECO:0000313" key="5">
    <source>
        <dbReference type="EMBL" id="CAB4765263.1"/>
    </source>
</evidence>
<keyword evidence="2" id="KW-1133">Transmembrane helix</keyword>
<dbReference type="GO" id="GO:0008482">
    <property type="term" value="F:sulfite oxidase activity"/>
    <property type="evidence" value="ECO:0007669"/>
    <property type="project" value="TreeGrafter"/>
</dbReference>
<evidence type="ECO:0000256" key="2">
    <source>
        <dbReference type="SAM" id="Phobius"/>
    </source>
</evidence>
<feature type="transmembrane region" description="Helical" evidence="2">
    <location>
        <begin position="144"/>
        <end position="163"/>
    </location>
</feature>
<keyword evidence="2" id="KW-0472">Membrane</keyword>
<dbReference type="EMBL" id="CAEZYY010000035">
    <property type="protein sequence ID" value="CAB4765263.1"/>
    <property type="molecule type" value="Genomic_DNA"/>
</dbReference>
<feature type="transmembrane region" description="Helical" evidence="2">
    <location>
        <begin position="115"/>
        <end position="132"/>
    </location>
</feature>
<feature type="transmembrane region" description="Helical" evidence="2">
    <location>
        <begin position="90"/>
        <end position="108"/>
    </location>
</feature>
<accession>A0A6J6V2I8</accession>
<evidence type="ECO:0000313" key="7">
    <source>
        <dbReference type="EMBL" id="CAB5062991.1"/>
    </source>
</evidence>
<sequence length="544" mass="58091">MIDDAMTAETDPQAPQSRVGRLRAPWYLGALCGVLAGALAVGVGLLTAQWFSTSTPMDSVGSAFIDRVPGWLKRLAIDWFGTNDKRALRIGIYTVMGMLALVIGLRALRIRWSGAVGFVLLGALGVLCVLDRPQPSLSKVMPTVLAAVIGAAALLVLIDVLEGRWRLSHTPHRSRVPLGLDRRGFLVAGGSVAAAAAVTAASGVALEGRRVRRLTKGAPASLPPIASTTVASQPSTVGATGAPDASVDNLESETPFITPSDDFYRIDTAISFPNVTTENWQLRIHGMVDRELVLRYQDVLSRPQVERTVTLACVSNEVGGDLVGTATWQGVLLADLLAEVGVGKGAEQVYSTSADGWTSGFPVEAALDGREPMLAIGMNGKPLPVAHGFPARLVVPGLYGYVSATKWVTDIKLTTWAEDSGYWVPRGWSALGPVKAQSRIDVPRRGSAVSAGTVNLGGVAWAHRRGVARVEVQVDDGPWSEAVLDDRGALDTWRQWRYAWDATPGKYRVRVRTTDSTGEVQTDVVRPPDPDGATGLHTRRFTVN</sequence>
<proteinExistence type="predicted"/>
<feature type="region of interest" description="Disordered" evidence="1">
    <location>
        <begin position="231"/>
        <end position="250"/>
    </location>
</feature>
<dbReference type="InterPro" id="IPR000572">
    <property type="entry name" value="OxRdtase_Mopterin-bd_dom"/>
</dbReference>
<gene>
    <name evidence="4" type="ORF">UFOPK2602_00084</name>
    <name evidence="5" type="ORF">UFOPK2806_02019</name>
    <name evidence="6" type="ORF">UFOPK3417_00569</name>
    <name evidence="7" type="ORF">UFOPK4306_01212</name>
</gene>
<dbReference type="InterPro" id="IPR036374">
    <property type="entry name" value="OxRdtase_Mopterin-bd_sf"/>
</dbReference>
<dbReference type="InterPro" id="IPR014756">
    <property type="entry name" value="Ig_E-set"/>
</dbReference>
<dbReference type="AlphaFoldDB" id="A0A6J6V2I8"/>
<dbReference type="SUPFAM" id="SSF56524">
    <property type="entry name" value="Oxidoreductase molybdopterin-binding domain"/>
    <property type="match status" value="1"/>
</dbReference>
<dbReference type="SUPFAM" id="SSF81296">
    <property type="entry name" value="E set domains"/>
    <property type="match status" value="1"/>
</dbReference>
<reference evidence="5" key="1">
    <citation type="submission" date="2020-05" db="EMBL/GenBank/DDBJ databases">
        <authorList>
            <person name="Chiriac C."/>
            <person name="Salcher M."/>
            <person name="Ghai R."/>
            <person name="Kavagutti S V."/>
        </authorList>
    </citation>
    <scope>NUCLEOTIDE SEQUENCE</scope>
</reference>
<dbReference type="Gene3D" id="2.60.40.650">
    <property type="match status" value="1"/>
</dbReference>
<evidence type="ECO:0000313" key="6">
    <source>
        <dbReference type="EMBL" id="CAB4867603.1"/>
    </source>
</evidence>
<dbReference type="EMBL" id="CAFBQP010000041">
    <property type="protein sequence ID" value="CAB5062991.1"/>
    <property type="molecule type" value="Genomic_DNA"/>
</dbReference>
<dbReference type="Pfam" id="PF00174">
    <property type="entry name" value="Oxidored_molyb"/>
    <property type="match status" value="1"/>
</dbReference>
<dbReference type="PANTHER" id="PTHR19372">
    <property type="entry name" value="SULFITE REDUCTASE"/>
    <property type="match status" value="1"/>
</dbReference>
<dbReference type="EMBL" id="CAFBLR010000037">
    <property type="protein sequence ID" value="CAB4867603.1"/>
    <property type="molecule type" value="Genomic_DNA"/>
</dbReference>
<evidence type="ECO:0000313" key="4">
    <source>
        <dbReference type="EMBL" id="CAB4692329.1"/>
    </source>
</evidence>
<evidence type="ECO:0000259" key="3">
    <source>
        <dbReference type="Pfam" id="PF00174"/>
    </source>
</evidence>
<feature type="region of interest" description="Disordered" evidence="1">
    <location>
        <begin position="518"/>
        <end position="544"/>
    </location>
</feature>
<dbReference type="Gene3D" id="3.90.420.10">
    <property type="entry name" value="Oxidoreductase, molybdopterin-binding domain"/>
    <property type="match status" value="1"/>
</dbReference>
<dbReference type="GO" id="GO:0006790">
    <property type="term" value="P:sulfur compound metabolic process"/>
    <property type="evidence" value="ECO:0007669"/>
    <property type="project" value="TreeGrafter"/>
</dbReference>
<feature type="transmembrane region" description="Helical" evidence="2">
    <location>
        <begin position="184"/>
        <end position="206"/>
    </location>
</feature>
<keyword evidence="2" id="KW-0812">Transmembrane</keyword>
<dbReference type="EMBL" id="CAEZXX010000002">
    <property type="protein sequence ID" value="CAB4692329.1"/>
    <property type="molecule type" value="Genomic_DNA"/>
</dbReference>
<organism evidence="5">
    <name type="scientific">freshwater metagenome</name>
    <dbReference type="NCBI Taxonomy" id="449393"/>
    <lineage>
        <taxon>unclassified sequences</taxon>
        <taxon>metagenomes</taxon>
        <taxon>ecological metagenomes</taxon>
    </lineage>
</organism>
<feature type="transmembrane region" description="Helical" evidence="2">
    <location>
        <begin position="26"/>
        <end position="51"/>
    </location>
</feature>
<name>A0A6J6V2I8_9ZZZZ</name>
<feature type="domain" description="Oxidoreductase molybdopterin-binding" evidence="3">
    <location>
        <begin position="272"/>
        <end position="420"/>
    </location>
</feature>
<evidence type="ECO:0000256" key="1">
    <source>
        <dbReference type="SAM" id="MobiDB-lite"/>
    </source>
</evidence>
<dbReference type="GO" id="GO:0043546">
    <property type="term" value="F:molybdopterin cofactor binding"/>
    <property type="evidence" value="ECO:0007669"/>
    <property type="project" value="TreeGrafter"/>
</dbReference>
<dbReference type="GO" id="GO:0020037">
    <property type="term" value="F:heme binding"/>
    <property type="evidence" value="ECO:0007669"/>
    <property type="project" value="TreeGrafter"/>
</dbReference>